<feature type="binding site" evidence="12">
    <location>
        <position position="109"/>
    </location>
    <ligand>
        <name>K(+)</name>
        <dbReference type="ChEBI" id="CHEBI:29103"/>
    </ligand>
</feature>
<dbReference type="EMBL" id="DYVY01000120">
    <property type="protein sequence ID" value="HJF94621.1"/>
    <property type="molecule type" value="Genomic_DNA"/>
</dbReference>
<feature type="transmembrane region" description="Helical" evidence="13">
    <location>
        <begin position="181"/>
        <end position="202"/>
    </location>
</feature>
<keyword evidence="10" id="KW-0406">Ion transport</keyword>
<evidence type="ECO:0000256" key="2">
    <source>
        <dbReference type="ARBA" id="ARBA00009137"/>
    </source>
</evidence>
<feature type="binding site" evidence="12">
    <location>
        <position position="430"/>
    </location>
    <ligand>
        <name>K(+)</name>
        <dbReference type="ChEBI" id="CHEBI:29103"/>
    </ligand>
</feature>
<dbReference type="Proteomes" id="UP000769156">
    <property type="component" value="Unassembled WGS sequence"/>
</dbReference>
<evidence type="ECO:0000256" key="9">
    <source>
        <dbReference type="ARBA" id="ARBA00022989"/>
    </source>
</evidence>
<evidence type="ECO:0000313" key="14">
    <source>
        <dbReference type="EMBL" id="HJF94621.1"/>
    </source>
</evidence>
<keyword evidence="8 12" id="KW-0630">Potassium</keyword>
<evidence type="ECO:0000256" key="5">
    <source>
        <dbReference type="ARBA" id="ARBA00022519"/>
    </source>
</evidence>
<feature type="transmembrane region" description="Helical" evidence="13">
    <location>
        <begin position="270"/>
        <end position="292"/>
    </location>
</feature>
<feature type="transmembrane region" description="Helical" evidence="13">
    <location>
        <begin position="131"/>
        <end position="150"/>
    </location>
</feature>
<feature type="binding site" evidence="12">
    <location>
        <position position="312"/>
    </location>
    <ligand>
        <name>K(+)</name>
        <dbReference type="ChEBI" id="CHEBI:29103"/>
    </ligand>
</feature>
<evidence type="ECO:0000256" key="3">
    <source>
        <dbReference type="ARBA" id="ARBA00022448"/>
    </source>
</evidence>
<keyword evidence="7 13" id="KW-0812">Transmembrane</keyword>
<dbReference type="AlphaFoldDB" id="A0A921I192"/>
<feature type="transmembrane region" description="Helical" evidence="13">
    <location>
        <begin position="12"/>
        <end position="31"/>
    </location>
</feature>
<gene>
    <name evidence="14" type="ORF">K8V82_07500</name>
</gene>
<dbReference type="GO" id="GO:0005886">
    <property type="term" value="C:plasma membrane"/>
    <property type="evidence" value="ECO:0007669"/>
    <property type="project" value="UniProtKB-SubCell"/>
</dbReference>
<evidence type="ECO:0000256" key="1">
    <source>
        <dbReference type="ARBA" id="ARBA00004429"/>
    </source>
</evidence>
<evidence type="ECO:0000256" key="10">
    <source>
        <dbReference type="ARBA" id="ARBA00023065"/>
    </source>
</evidence>
<feature type="binding site" evidence="12">
    <location>
        <position position="313"/>
    </location>
    <ligand>
        <name>K(+)</name>
        <dbReference type="ChEBI" id="CHEBI:29103"/>
    </ligand>
</feature>
<dbReference type="PANTHER" id="PTHR32024">
    <property type="entry name" value="TRK SYSTEM POTASSIUM UPTAKE PROTEIN TRKG-RELATED"/>
    <property type="match status" value="1"/>
</dbReference>
<dbReference type="PIRSF" id="PIRSF006247">
    <property type="entry name" value="TrkH"/>
    <property type="match status" value="1"/>
</dbReference>
<evidence type="ECO:0000256" key="13">
    <source>
        <dbReference type="SAM" id="Phobius"/>
    </source>
</evidence>
<sequence length="480" mass="52542">MNKKMIVHILGKMMGVEALLLLLPAFVGWIYGESCAIWFVVTAAILFVFFLLTGLKKPGTPGLYGKDGLFIVSSAWILWSLFGALPFFLSGSIPNYMDAFFETVSGFTTTGSTILKNVEVLPHCMAFWRSFTHWVGGMGVLVFVMVLTNLDKQSSIHLMRAEVPGPEKDKLVPKARETAQILYGMYFVLTVILVVLLMAGGMNLFDSLVHAFGTAGTGGFSNYAASVGHFDSAYLDGVITVFMILFGINFNLYFFLAIREFKLAITNEELRAYLIIIGAAIAAITANIYHIYGSVLEAFRYAAFQVASIITTTGYATADYNLWPVFSKCVLVALMIVGACASSTGGGIKVSRLLIALKSIGKEVKQMAHPKSVNVVRLSGKKLGEDTIHNVYIYLMAYAILAIVSVLLVSIDNFDFETTVGSVLTTIGNVGPGLGLTGPVGSFADYSMFSKFVFCIDMLAGRLEIFPFLMLFSYMWRKKF</sequence>
<feature type="transmembrane region" description="Helical" evidence="13">
    <location>
        <begin position="449"/>
        <end position="476"/>
    </location>
</feature>
<evidence type="ECO:0000256" key="11">
    <source>
        <dbReference type="ARBA" id="ARBA00023136"/>
    </source>
</evidence>
<feature type="binding site" evidence="12">
    <location>
        <position position="218"/>
    </location>
    <ligand>
        <name>K(+)</name>
        <dbReference type="ChEBI" id="CHEBI:29103"/>
    </ligand>
</feature>
<dbReference type="PANTHER" id="PTHR32024:SF2">
    <property type="entry name" value="TRK SYSTEM POTASSIUM UPTAKE PROTEIN TRKG-RELATED"/>
    <property type="match status" value="1"/>
</dbReference>
<dbReference type="GO" id="GO:0015379">
    <property type="term" value="F:potassium:chloride symporter activity"/>
    <property type="evidence" value="ECO:0007669"/>
    <property type="project" value="InterPro"/>
</dbReference>
<keyword evidence="5" id="KW-0997">Cell inner membrane</keyword>
<evidence type="ECO:0000256" key="6">
    <source>
        <dbReference type="ARBA" id="ARBA00022538"/>
    </source>
</evidence>
<feature type="binding site" evidence="12">
    <location>
        <position position="110"/>
    </location>
    <ligand>
        <name>K(+)</name>
        <dbReference type="ChEBI" id="CHEBI:29103"/>
    </ligand>
</feature>
<dbReference type="RefSeq" id="WP_281725659.1">
    <property type="nucleotide sequence ID" value="NZ_CALKQL010000034.1"/>
</dbReference>
<evidence type="ECO:0000256" key="7">
    <source>
        <dbReference type="ARBA" id="ARBA00022692"/>
    </source>
</evidence>
<evidence type="ECO:0000313" key="15">
    <source>
        <dbReference type="Proteomes" id="UP000769156"/>
    </source>
</evidence>
<organism evidence="14 15">
    <name type="scientific">Lachnoclostridium phocaeense</name>
    <dbReference type="NCBI Taxonomy" id="1871021"/>
    <lineage>
        <taxon>Bacteria</taxon>
        <taxon>Bacillati</taxon>
        <taxon>Bacillota</taxon>
        <taxon>Clostridia</taxon>
        <taxon>Lachnospirales</taxon>
        <taxon>Lachnospiraceae</taxon>
    </lineage>
</organism>
<evidence type="ECO:0000256" key="8">
    <source>
        <dbReference type="ARBA" id="ARBA00022958"/>
    </source>
</evidence>
<accession>A0A921I192</accession>
<keyword evidence="3" id="KW-0813">Transport</keyword>
<dbReference type="InterPro" id="IPR004772">
    <property type="entry name" value="TrkH"/>
</dbReference>
<feature type="transmembrane region" description="Helical" evidence="13">
    <location>
        <begin position="67"/>
        <end position="89"/>
    </location>
</feature>
<comment type="subcellular location">
    <subcellularLocation>
        <location evidence="1">Cell inner membrane</location>
        <topology evidence="1">Multi-pass membrane protein</topology>
    </subcellularLocation>
</comment>
<keyword evidence="12" id="KW-0479">Metal-binding</keyword>
<keyword evidence="6" id="KW-0633">Potassium transport</keyword>
<dbReference type="GO" id="GO:0046872">
    <property type="term" value="F:metal ion binding"/>
    <property type="evidence" value="ECO:0007669"/>
    <property type="project" value="UniProtKB-KW"/>
</dbReference>
<comment type="similarity">
    <text evidence="2">Belongs to the TrkH potassium transport family.</text>
</comment>
<reference evidence="14" key="1">
    <citation type="journal article" date="2021" name="PeerJ">
        <title>Extensive microbial diversity within the chicken gut microbiome revealed by metagenomics and culture.</title>
        <authorList>
            <person name="Gilroy R."/>
            <person name="Ravi A."/>
            <person name="Getino M."/>
            <person name="Pursley I."/>
            <person name="Horton D.L."/>
            <person name="Alikhan N.F."/>
            <person name="Baker D."/>
            <person name="Gharbi K."/>
            <person name="Hall N."/>
            <person name="Watson M."/>
            <person name="Adriaenssens E.M."/>
            <person name="Foster-Nyarko E."/>
            <person name="Jarju S."/>
            <person name="Secka A."/>
            <person name="Antonio M."/>
            <person name="Oren A."/>
            <person name="Chaudhuri R.R."/>
            <person name="La Ragione R."/>
            <person name="Hildebrand F."/>
            <person name="Pallen M.J."/>
        </authorList>
    </citation>
    <scope>NUCLEOTIDE SEQUENCE</scope>
    <source>
        <strain evidence="14">ChiSjej5B23-16112</strain>
    </source>
</reference>
<name>A0A921I192_9FIRM</name>
<evidence type="ECO:0000256" key="12">
    <source>
        <dbReference type="PIRSR" id="PIRSR006247-1"/>
    </source>
</evidence>
<dbReference type="InterPro" id="IPR003445">
    <property type="entry name" value="Cat_transpt"/>
</dbReference>
<evidence type="ECO:0000256" key="4">
    <source>
        <dbReference type="ARBA" id="ARBA00022475"/>
    </source>
</evidence>
<keyword evidence="9 13" id="KW-1133">Transmembrane helix</keyword>
<feature type="transmembrane region" description="Helical" evidence="13">
    <location>
        <begin position="391"/>
        <end position="411"/>
    </location>
</feature>
<dbReference type="Pfam" id="PF02386">
    <property type="entry name" value="TrkH"/>
    <property type="match status" value="1"/>
</dbReference>
<feature type="binding site" evidence="12">
    <location>
        <position position="429"/>
    </location>
    <ligand>
        <name>K(+)</name>
        <dbReference type="ChEBI" id="CHEBI:29103"/>
    </ligand>
</feature>
<keyword evidence="4" id="KW-1003">Cell membrane</keyword>
<comment type="caution">
    <text evidence="14">The sequence shown here is derived from an EMBL/GenBank/DDBJ whole genome shotgun (WGS) entry which is preliminary data.</text>
</comment>
<feature type="transmembrane region" description="Helical" evidence="13">
    <location>
        <begin position="238"/>
        <end position="258"/>
    </location>
</feature>
<feature type="transmembrane region" description="Helical" evidence="13">
    <location>
        <begin position="37"/>
        <end position="55"/>
    </location>
</feature>
<feature type="transmembrane region" description="Helical" evidence="13">
    <location>
        <begin position="325"/>
        <end position="348"/>
    </location>
</feature>
<protein>
    <submittedName>
        <fullName evidence="14">TrkH family potassium uptake protein</fullName>
    </submittedName>
</protein>
<keyword evidence="11 13" id="KW-0472">Membrane</keyword>
<proteinExistence type="inferred from homology"/>
<reference evidence="14" key="2">
    <citation type="submission" date="2021-09" db="EMBL/GenBank/DDBJ databases">
        <authorList>
            <person name="Gilroy R."/>
        </authorList>
    </citation>
    <scope>NUCLEOTIDE SEQUENCE</scope>
    <source>
        <strain evidence="14">ChiSjej5B23-16112</strain>
    </source>
</reference>